<keyword evidence="8" id="KW-1185">Reference proteome</keyword>
<feature type="region of interest" description="Disordered" evidence="5">
    <location>
        <begin position="279"/>
        <end position="298"/>
    </location>
</feature>
<evidence type="ECO:0000256" key="4">
    <source>
        <dbReference type="ARBA" id="ARBA00022679"/>
    </source>
</evidence>
<dbReference type="EMBL" id="PJNE01000001">
    <property type="protein sequence ID" value="PKW27182.1"/>
    <property type="molecule type" value="Genomic_DNA"/>
</dbReference>
<dbReference type="InterPro" id="IPR001173">
    <property type="entry name" value="Glyco_trans_2-like"/>
</dbReference>
<dbReference type="PANTHER" id="PTHR43179:SF12">
    <property type="entry name" value="GALACTOFURANOSYLTRANSFERASE GLFT2"/>
    <property type="match status" value="1"/>
</dbReference>
<evidence type="ECO:0000256" key="1">
    <source>
        <dbReference type="ARBA" id="ARBA00004776"/>
    </source>
</evidence>
<keyword evidence="3" id="KW-0328">Glycosyltransferase</keyword>
<dbReference type="Gene3D" id="3.90.550.10">
    <property type="entry name" value="Spore Coat Polysaccharide Biosynthesis Protein SpsA, Chain A"/>
    <property type="match status" value="1"/>
</dbReference>
<evidence type="ECO:0000256" key="3">
    <source>
        <dbReference type="ARBA" id="ARBA00022676"/>
    </source>
</evidence>
<keyword evidence="4 7" id="KW-0808">Transferase</keyword>
<comment type="caution">
    <text evidence="7">The sequence shown here is derived from an EMBL/GenBank/DDBJ whole genome shotgun (WGS) entry which is preliminary data.</text>
</comment>
<dbReference type="Pfam" id="PF00535">
    <property type="entry name" value="Glycos_transf_2"/>
    <property type="match status" value="1"/>
</dbReference>
<dbReference type="AlphaFoldDB" id="A0A2N3YJY4"/>
<dbReference type="OrthoDB" id="9771846at2"/>
<sequence length="298" mass="32608">MSSPTPIDQLSAIIVHHRRPDDLLATVASVLDAGVPAERVLVVDNSEDPAVMARLTAAAAADRWRVAFTANHGYGAAVNHGVRLQSPGTPFTLVLTHETQCAAGDLCKMVEVLRLHPTVSVVGPATLRQGEAVWSRGGYLTPHLLFPRHHLGTAHARSHATDVDWVDGAIAVYRTAVLEDLRFREDFFLYMEETELHTRMRHCGWRVVTATDTSATQTTSGMPAFWACRNTVLFQAAHGTRLSRAITPWFVLLRTAVVHLIEKEPKALGEAWRGLRQGRRAAAGAPSTMATRTRHGAL</sequence>
<evidence type="ECO:0000256" key="5">
    <source>
        <dbReference type="SAM" id="MobiDB-lite"/>
    </source>
</evidence>
<evidence type="ECO:0000259" key="6">
    <source>
        <dbReference type="Pfam" id="PF00535"/>
    </source>
</evidence>
<dbReference type="SUPFAM" id="SSF53448">
    <property type="entry name" value="Nucleotide-diphospho-sugar transferases"/>
    <property type="match status" value="1"/>
</dbReference>
<evidence type="ECO:0000256" key="2">
    <source>
        <dbReference type="ARBA" id="ARBA00006739"/>
    </source>
</evidence>
<proteinExistence type="inferred from homology"/>
<dbReference type="InterPro" id="IPR029044">
    <property type="entry name" value="Nucleotide-diphossugar_trans"/>
</dbReference>
<reference evidence="7 8" key="1">
    <citation type="submission" date="2017-12" db="EMBL/GenBank/DDBJ databases">
        <title>Sequencing the genomes of 1000 Actinobacteria strains.</title>
        <authorList>
            <person name="Klenk H.-P."/>
        </authorList>
    </citation>
    <scope>NUCLEOTIDE SEQUENCE [LARGE SCALE GENOMIC DNA]</scope>
    <source>
        <strain evidence="7 8">DSM 12806</strain>
    </source>
</reference>
<dbReference type="GO" id="GO:0016757">
    <property type="term" value="F:glycosyltransferase activity"/>
    <property type="evidence" value="ECO:0007669"/>
    <property type="project" value="UniProtKB-KW"/>
</dbReference>
<comment type="similarity">
    <text evidence="2">Belongs to the glycosyltransferase 2 family.</text>
</comment>
<evidence type="ECO:0000313" key="7">
    <source>
        <dbReference type="EMBL" id="PKW27182.1"/>
    </source>
</evidence>
<name>A0A2N3YJY4_9MICO</name>
<evidence type="ECO:0000313" key="8">
    <source>
        <dbReference type="Proteomes" id="UP000233781"/>
    </source>
</evidence>
<feature type="domain" description="Glycosyltransferase 2-like" evidence="6">
    <location>
        <begin position="11"/>
        <end position="180"/>
    </location>
</feature>
<organism evidence="7 8">
    <name type="scientific">Phycicoccus duodecadis</name>
    <dbReference type="NCBI Taxonomy" id="173053"/>
    <lineage>
        <taxon>Bacteria</taxon>
        <taxon>Bacillati</taxon>
        <taxon>Actinomycetota</taxon>
        <taxon>Actinomycetes</taxon>
        <taxon>Micrococcales</taxon>
        <taxon>Intrasporangiaceae</taxon>
        <taxon>Phycicoccus</taxon>
    </lineage>
</organism>
<protein>
    <submittedName>
        <fullName evidence="7">GT2 family glycosyltransferase</fullName>
    </submittedName>
</protein>
<dbReference type="Proteomes" id="UP000233781">
    <property type="component" value="Unassembled WGS sequence"/>
</dbReference>
<dbReference type="RefSeq" id="WP_101395645.1">
    <property type="nucleotide sequence ID" value="NZ_PJNE01000001.1"/>
</dbReference>
<accession>A0A2N3YJY4</accession>
<gene>
    <name evidence="7" type="ORF">ATL31_2020</name>
</gene>
<comment type="pathway">
    <text evidence="1">Cell wall biogenesis; cell wall polysaccharide biosynthesis.</text>
</comment>
<dbReference type="PANTHER" id="PTHR43179">
    <property type="entry name" value="RHAMNOSYLTRANSFERASE WBBL"/>
    <property type="match status" value="1"/>
</dbReference>